<dbReference type="InterPro" id="IPR008271">
    <property type="entry name" value="Ser/Thr_kinase_AS"/>
</dbReference>
<keyword evidence="5 7" id="KW-0067">ATP-binding</keyword>
<organism evidence="10 11">
    <name type="scientific">Angomonas deanei</name>
    <dbReference type="NCBI Taxonomy" id="59799"/>
    <lineage>
        <taxon>Eukaryota</taxon>
        <taxon>Discoba</taxon>
        <taxon>Euglenozoa</taxon>
        <taxon>Kinetoplastea</taxon>
        <taxon>Metakinetoplastina</taxon>
        <taxon>Trypanosomatida</taxon>
        <taxon>Trypanosomatidae</taxon>
        <taxon>Strigomonadinae</taxon>
        <taxon>Angomonas</taxon>
    </lineage>
</organism>
<evidence type="ECO:0000313" key="11">
    <source>
        <dbReference type="Proteomes" id="UP000515908"/>
    </source>
</evidence>
<evidence type="ECO:0000259" key="9">
    <source>
        <dbReference type="PROSITE" id="PS50011"/>
    </source>
</evidence>
<feature type="domain" description="Protein kinase" evidence="9">
    <location>
        <begin position="1"/>
        <end position="179"/>
    </location>
</feature>
<accession>A0A7G2CGB0</accession>
<dbReference type="Gene3D" id="1.10.510.10">
    <property type="entry name" value="Transferase(Phosphotransferase) domain 1"/>
    <property type="match status" value="1"/>
</dbReference>
<keyword evidence="4 10" id="KW-0418">Kinase</keyword>
<dbReference type="VEuPathDB" id="TriTrypDB:ADEAN_000588300"/>
<evidence type="ECO:0000256" key="8">
    <source>
        <dbReference type="PIRSR" id="PIRSR630616-3"/>
    </source>
</evidence>
<feature type="binding site" evidence="7">
    <location>
        <position position="62"/>
    </location>
    <ligand>
        <name>ATP</name>
        <dbReference type="ChEBI" id="CHEBI:30616"/>
    </ligand>
</feature>
<dbReference type="Pfam" id="PF00069">
    <property type="entry name" value="Pkinase"/>
    <property type="match status" value="1"/>
</dbReference>
<dbReference type="InterPro" id="IPR000719">
    <property type="entry name" value="Prot_kinase_dom"/>
</dbReference>
<dbReference type="SUPFAM" id="SSF56112">
    <property type="entry name" value="Protein kinase-like (PK-like)"/>
    <property type="match status" value="1"/>
</dbReference>
<sequence>MGGDLCDLIMSLPETLPEKDVAALLIQLVSGLRACHTNGVAHRDLKPENLLLSITGVLKISDFGVSKLHRDDNSPHSNTDTTLTGTLAYLAPEVFSGSYDAFKADIWAMGCILYVLLTHNFPFGSSSNPEALQQRICRGEVTRMPNYISAEAKDLCLWLLSPRPEDRPTLGEVARHAFLVFNIPSKYLIMLNNCTPAIVSNGSAYDFSSILEDDVKAKPVDKTDS</sequence>
<keyword evidence="1" id="KW-0723">Serine/threonine-protein kinase</keyword>
<gene>
    <name evidence="10" type="ORF">ADEAN_000588300</name>
</gene>
<dbReference type="OrthoDB" id="193931at2759"/>
<keyword evidence="11" id="KW-1185">Reference proteome</keyword>
<name>A0A7G2CGB0_9TRYP</name>
<dbReference type="PROSITE" id="PS50011">
    <property type="entry name" value="PROTEIN_KINASE_DOM"/>
    <property type="match status" value="1"/>
</dbReference>
<evidence type="ECO:0000256" key="2">
    <source>
        <dbReference type="ARBA" id="ARBA00022679"/>
    </source>
</evidence>
<evidence type="ECO:0000256" key="5">
    <source>
        <dbReference type="ARBA" id="ARBA00022840"/>
    </source>
</evidence>
<dbReference type="PANTHER" id="PTHR24350">
    <property type="entry name" value="SERINE/THREONINE-PROTEIN KINASE IAL-RELATED"/>
    <property type="match status" value="1"/>
</dbReference>
<evidence type="ECO:0000256" key="4">
    <source>
        <dbReference type="ARBA" id="ARBA00022777"/>
    </source>
</evidence>
<dbReference type="GO" id="GO:0005524">
    <property type="term" value="F:ATP binding"/>
    <property type="evidence" value="ECO:0007669"/>
    <property type="project" value="UniProtKB-KW"/>
</dbReference>
<dbReference type="Proteomes" id="UP000515908">
    <property type="component" value="Chromosome 11"/>
</dbReference>
<dbReference type="PROSITE" id="PS00108">
    <property type="entry name" value="PROTEIN_KINASE_ST"/>
    <property type="match status" value="1"/>
</dbReference>
<evidence type="ECO:0000256" key="6">
    <source>
        <dbReference type="PIRSR" id="PIRSR630616-1"/>
    </source>
</evidence>
<dbReference type="GO" id="GO:0004674">
    <property type="term" value="F:protein serine/threonine kinase activity"/>
    <property type="evidence" value="ECO:0007669"/>
    <property type="project" value="UniProtKB-KW"/>
</dbReference>
<feature type="active site" description="Proton acceptor" evidence="6">
    <location>
        <position position="44"/>
    </location>
</feature>
<proteinExistence type="predicted"/>
<evidence type="ECO:0000313" key="10">
    <source>
        <dbReference type="EMBL" id="CAD2218395.1"/>
    </source>
</evidence>
<evidence type="ECO:0000256" key="1">
    <source>
        <dbReference type="ARBA" id="ARBA00022527"/>
    </source>
</evidence>
<evidence type="ECO:0000256" key="3">
    <source>
        <dbReference type="ARBA" id="ARBA00022741"/>
    </source>
</evidence>
<dbReference type="SMART" id="SM00220">
    <property type="entry name" value="S_TKc"/>
    <property type="match status" value="1"/>
</dbReference>
<dbReference type="EMBL" id="LR877155">
    <property type="protein sequence ID" value="CAD2218395.1"/>
    <property type="molecule type" value="Genomic_DNA"/>
</dbReference>
<reference evidence="10 11" key="1">
    <citation type="submission" date="2020-08" db="EMBL/GenBank/DDBJ databases">
        <authorList>
            <person name="Newling K."/>
            <person name="Davey J."/>
            <person name="Forrester S."/>
        </authorList>
    </citation>
    <scope>NUCLEOTIDE SEQUENCE [LARGE SCALE GENOMIC DNA]</scope>
    <source>
        <strain evidence="11">Crithidia deanei Carvalho (ATCC PRA-265)</strain>
    </source>
</reference>
<feature type="cross-link" description="Glycyl lysine isopeptide (Lys-Gly) (interchain with G-Cter in SUMO2)" evidence="8">
    <location>
        <position position="46"/>
    </location>
</feature>
<feature type="binding site" evidence="7">
    <location>
        <begin position="48"/>
        <end position="49"/>
    </location>
    <ligand>
        <name>ATP</name>
        <dbReference type="ChEBI" id="CHEBI:30616"/>
    </ligand>
</feature>
<evidence type="ECO:0000256" key="7">
    <source>
        <dbReference type="PIRSR" id="PIRSR630616-2"/>
    </source>
</evidence>
<dbReference type="AlphaFoldDB" id="A0A7G2CGB0"/>
<protein>
    <submittedName>
        <fullName evidence="10">Protein tyrosine kinase/Protein kinase domain containing protein, putative</fullName>
    </submittedName>
</protein>
<keyword evidence="3 7" id="KW-0547">Nucleotide-binding</keyword>
<dbReference type="InterPro" id="IPR011009">
    <property type="entry name" value="Kinase-like_dom_sf"/>
</dbReference>
<keyword evidence="2" id="KW-0808">Transferase</keyword>
<dbReference type="InterPro" id="IPR030616">
    <property type="entry name" value="Aur-like"/>
</dbReference>